<evidence type="ECO:0000256" key="1">
    <source>
        <dbReference type="SAM" id="MobiDB-lite"/>
    </source>
</evidence>
<dbReference type="SUPFAM" id="SSF49785">
    <property type="entry name" value="Galactose-binding domain-like"/>
    <property type="match status" value="1"/>
</dbReference>
<feature type="signal peptide" evidence="2">
    <location>
        <begin position="1"/>
        <end position="33"/>
    </location>
</feature>
<dbReference type="Gene3D" id="2.60.120.260">
    <property type="entry name" value="Galactose-binding domain-like"/>
    <property type="match status" value="1"/>
</dbReference>
<organism evidence="4 5">
    <name type="scientific">Streptomyces chumphonensis</name>
    <dbReference type="NCBI Taxonomy" id="1214925"/>
    <lineage>
        <taxon>Bacteria</taxon>
        <taxon>Bacillati</taxon>
        <taxon>Actinomycetota</taxon>
        <taxon>Actinomycetes</taxon>
        <taxon>Kitasatosporales</taxon>
        <taxon>Streptomycetaceae</taxon>
        <taxon>Streptomyces</taxon>
    </lineage>
</organism>
<gene>
    <name evidence="4" type="ORF">IF129_18910</name>
</gene>
<feature type="domain" description="F5/8 type C" evidence="3">
    <location>
        <begin position="547"/>
        <end position="686"/>
    </location>
</feature>
<dbReference type="InterPro" id="IPR032466">
    <property type="entry name" value="Metal_Hydrolase"/>
</dbReference>
<reference evidence="4" key="1">
    <citation type="submission" date="2020-09" db="EMBL/GenBank/DDBJ databases">
        <title>Secondary metabolite and genome analysis of marine Streptomyces chumphonensis KK1-2T.</title>
        <authorList>
            <person name="Phongsopitanun W."/>
            <person name="Kanchanasin P."/>
            <person name="Pittayakhajonwut P."/>
            <person name="Suwanborirux K."/>
            <person name="Tanasupawat S."/>
        </authorList>
    </citation>
    <scope>NUCLEOTIDE SEQUENCE</scope>
    <source>
        <strain evidence="4">KK1-2</strain>
    </source>
</reference>
<evidence type="ECO:0000313" key="4">
    <source>
        <dbReference type="EMBL" id="MBD3933614.1"/>
    </source>
</evidence>
<name>A0A927IED9_9ACTN</name>
<evidence type="ECO:0000313" key="5">
    <source>
        <dbReference type="Proteomes" id="UP000632289"/>
    </source>
</evidence>
<protein>
    <submittedName>
        <fullName evidence="4">Discoidin domain-containing protein</fullName>
    </submittedName>
</protein>
<dbReference type="Proteomes" id="UP000632289">
    <property type="component" value="Unassembled WGS sequence"/>
</dbReference>
<accession>A0A927IED9</accession>
<keyword evidence="5" id="KW-1185">Reference proteome</keyword>
<sequence length="686" mass="75272">MRPRRHLALTAVALTALLLALVAGAAAPPGARAADGVPWYEPVDRPTPDSRVNVTGAPFTGTGPDGDVRGYVDAHNHLMSNEGFGGRLICGKPFSEAGVADALKDCPEHYPDGRGAVFENLTADPDWRHDPVGWPTFTEWPTHASLTHQQNYYAWVERSWRAGQRVMVTDMVSNGVLCSIYFFKDRGCDEMESIRLQIEKTYAMQTYVDTMYGGPGKGWFRIVTDAGQAREVIEDGKLAVVLGVETSEPFGCKQVLDLARCDRGDIDRGLDELYDLGVRSMFLCHKFDNALCGVRFDSGTQGTIINIGQFLSTGTWWTTEECRGPQRDNPIGTADVPQFEAMLPPGVGVPGYDEGARCNTRGLTRLGEYALDGLMERGMMVEIDHMSVKAAGRTLDILESADYPGVLSTHSWMDRDWSERVYRLGGFIAQYAHGSEHFVNEARTGADLREEYGAGLGIGADMNGVGGWPAPRGADAPNPVTYPYRSVDGGSLLDRQVTGERTWDVNVDGGAHYGLLPDWIEDMRRIGGEDVVDDLFDGAQSYLDTWNATQRHDPGPDLAEDATATASSTEWSLFGRYAPAHAVDGDTGTRWASRWKDGQWLSLDLGAPRTVGRVVLDWERAHASGYRIEVSDDGADWRGVWSTRAGAGGVETARFDPVRARHVRVYGTERATRYGLSLHEVSVHAR</sequence>
<proteinExistence type="predicted"/>
<dbReference type="InterPro" id="IPR000421">
    <property type="entry name" value="FA58C"/>
</dbReference>
<evidence type="ECO:0000256" key="2">
    <source>
        <dbReference type="SAM" id="SignalP"/>
    </source>
</evidence>
<dbReference type="InterPro" id="IPR008979">
    <property type="entry name" value="Galactose-bd-like_sf"/>
</dbReference>
<dbReference type="PROSITE" id="PS50022">
    <property type="entry name" value="FA58C_3"/>
    <property type="match status" value="1"/>
</dbReference>
<dbReference type="SUPFAM" id="SSF51556">
    <property type="entry name" value="Metallo-dependent hydrolases"/>
    <property type="match status" value="1"/>
</dbReference>
<feature type="chain" id="PRO_5037048474" evidence="2">
    <location>
        <begin position="34"/>
        <end position="686"/>
    </location>
</feature>
<dbReference type="EMBL" id="JACXYU010000010">
    <property type="protein sequence ID" value="MBD3933614.1"/>
    <property type="molecule type" value="Genomic_DNA"/>
</dbReference>
<dbReference type="Gene3D" id="3.20.20.140">
    <property type="entry name" value="Metal-dependent hydrolases"/>
    <property type="match status" value="1"/>
</dbReference>
<dbReference type="Pfam" id="PF22633">
    <property type="entry name" value="F5_F8_type_C_2"/>
    <property type="match status" value="1"/>
</dbReference>
<dbReference type="RefSeq" id="WP_191210905.1">
    <property type="nucleotide sequence ID" value="NZ_BAABKL010000033.1"/>
</dbReference>
<dbReference type="AlphaFoldDB" id="A0A927IED9"/>
<comment type="caution">
    <text evidence="4">The sequence shown here is derived from an EMBL/GenBank/DDBJ whole genome shotgun (WGS) entry which is preliminary data.</text>
</comment>
<evidence type="ECO:0000259" key="3">
    <source>
        <dbReference type="PROSITE" id="PS50022"/>
    </source>
</evidence>
<feature type="region of interest" description="Disordered" evidence="1">
    <location>
        <begin position="45"/>
        <end position="66"/>
    </location>
</feature>
<keyword evidence="2" id="KW-0732">Signal</keyword>